<dbReference type="InParanoid" id="A0A078A7Z8"/>
<evidence type="ECO:0000313" key="1">
    <source>
        <dbReference type="EMBL" id="CDW77991.1"/>
    </source>
</evidence>
<protein>
    <submittedName>
        <fullName evidence="1">Uncharacterized protein</fullName>
    </submittedName>
</protein>
<reference evidence="1 2" key="1">
    <citation type="submission" date="2014-06" db="EMBL/GenBank/DDBJ databases">
        <authorList>
            <person name="Swart Estienne"/>
        </authorList>
    </citation>
    <scope>NUCLEOTIDE SEQUENCE [LARGE SCALE GENOMIC DNA]</scope>
    <source>
        <strain evidence="1 2">130c</strain>
    </source>
</reference>
<evidence type="ECO:0000313" key="2">
    <source>
        <dbReference type="Proteomes" id="UP000039865"/>
    </source>
</evidence>
<name>A0A078A7Z8_STYLE</name>
<sequence length="212" mass="23678">MITIELTASIEIQLAMIAQISKLHHSREIKADEGSPILKQSQRSSKHSFVGKKKLSLNSSYILQYTVTITRFTKAITMPQVQSYAQRAVSGSMLRNSKNVSQRNITPNIGTKNIRMAILPLFKQIPAFLRFPLPQAQDTKVAKAPFSPQITKRQVIFAYIFPNPVAATKIGSPRCPAKTKLSISTNREKIQPIIIGNATFAKFKLIQQRLSS</sequence>
<dbReference type="Proteomes" id="UP000039865">
    <property type="component" value="Unassembled WGS sequence"/>
</dbReference>
<organism evidence="1 2">
    <name type="scientific">Stylonychia lemnae</name>
    <name type="common">Ciliate</name>
    <dbReference type="NCBI Taxonomy" id="5949"/>
    <lineage>
        <taxon>Eukaryota</taxon>
        <taxon>Sar</taxon>
        <taxon>Alveolata</taxon>
        <taxon>Ciliophora</taxon>
        <taxon>Intramacronucleata</taxon>
        <taxon>Spirotrichea</taxon>
        <taxon>Stichotrichia</taxon>
        <taxon>Sporadotrichida</taxon>
        <taxon>Oxytrichidae</taxon>
        <taxon>Stylonychinae</taxon>
        <taxon>Stylonychia</taxon>
    </lineage>
</organism>
<dbReference type="AlphaFoldDB" id="A0A078A7Z8"/>
<dbReference type="EMBL" id="CCKQ01006668">
    <property type="protein sequence ID" value="CDW77991.1"/>
    <property type="molecule type" value="Genomic_DNA"/>
</dbReference>
<gene>
    <name evidence="1" type="primary">Contig3984.g4268</name>
    <name evidence="1" type="ORF">STYLEM_6960</name>
</gene>
<proteinExistence type="predicted"/>
<accession>A0A078A7Z8</accession>
<keyword evidence="2" id="KW-1185">Reference proteome</keyword>